<dbReference type="GO" id="GO:0005737">
    <property type="term" value="C:cytoplasm"/>
    <property type="evidence" value="ECO:0007669"/>
    <property type="project" value="TreeGrafter"/>
</dbReference>
<evidence type="ECO:0000313" key="6">
    <source>
        <dbReference type="Proteomes" id="UP000694568"/>
    </source>
</evidence>
<gene>
    <name evidence="5" type="primary">dcaf6</name>
</gene>
<feature type="region of interest" description="Disordered" evidence="4">
    <location>
        <begin position="353"/>
        <end position="495"/>
    </location>
</feature>
<dbReference type="PANTHER" id="PTHR15574:SF39">
    <property type="entry name" value="DDB1- AND CUL4-ASSOCIATED FACTOR 6"/>
    <property type="match status" value="1"/>
</dbReference>
<feature type="compositionally biased region" description="Polar residues" evidence="4">
    <location>
        <begin position="463"/>
        <end position="472"/>
    </location>
</feature>
<protein>
    <submittedName>
        <fullName evidence="5">Ddb1 and cul4 associated factor 6</fullName>
    </submittedName>
</protein>
<feature type="compositionally biased region" description="Basic and acidic residues" evidence="4">
    <location>
        <begin position="311"/>
        <end position="333"/>
    </location>
</feature>
<dbReference type="PANTHER" id="PTHR15574">
    <property type="entry name" value="WD REPEAT DOMAIN-CONTAINING FAMILY"/>
    <property type="match status" value="1"/>
</dbReference>
<dbReference type="Pfam" id="PF00400">
    <property type="entry name" value="WD40"/>
    <property type="match status" value="2"/>
</dbReference>
<keyword evidence="2" id="KW-0677">Repeat</keyword>
<dbReference type="Proteomes" id="UP000694568">
    <property type="component" value="Unplaced"/>
</dbReference>
<sequence length="993" mass="107684">MVTMSCSGNLVWDVNKRLIGYNEPNTIRTNYLGRREFVQRLKLEGTLNVHDGCVNTISWNDTGEYLLSGSDDTFLVISNPYNKKVKKSIRSGHRANIFSAKFMPHTNDQEIISCSGDGIIYYTNTEKSPEHNRQCQFTCHYGTAYEIMTVPNDPYTFLSCGEDGTVRWFDLRTKTSCTKEDCKDDILINCRRAATSISISPLVPYYLAVGCSDSSVRIYDRRMLGTRATGNYMGRGTTGMCVRFVPAHLSNKSCRVTSLCYSEDGQEVLVSYSSDYIYLFNPKDDQARELKGPSEERREELRQPPVKRLRLRGDWSDTGPRARPESERERDGEQSPNVSLMQRMSDMLSRWFEEASEAQGSRGTRPQTRARGTAVGPEGASNTPAAPAVGSSQESSVPERPVGSNGPEVPAGPVAAAATMPKSTSSSSSGSSSTVTAPPPSSSSSVESSAPSSSPLTSSPDSQQRSQADTAGTSTPTPTPTPETTLSEYGPNRLPISIVCRRLQRLLRLGDPPGQGQRAARSSSSSSSSAAPERQSERAATTAAAAEMHPPTDSPSSVVNKQLGSMTLDEQQGAAEAAGSPPDQPASVPVSTSAPTTSTSSGTSRPSAAEPVLSLHYSSEGTTTSTIKLDFTDEWSSSTSSSLGSGGPKISEAVAAHSRESLSTEISVSEQPPSVSSGQQIVTAASTEPPCGASCSSAAGSSSAQAPAAGSSQGDTVASSAVERSQLEGMEDTSGGCRRAEPRAEGEEGQSQPARANQDSDDSDDDPILIPSTRFRGQGQRLNSRGSAVGDRMIRRSAAARIQELFRRRKERREMEESETQNIRRPSVKMVYKGHRNSRTMIKESCFWGNNFVMSGSDCGHIFIWDRHTAEHLMLLEADNHVVNCLQPHPYDPSESHWPSAPHMVLCSKMMFRQMLTFIFWSVSVLASSGIDYDIKIWSPLEQSASFNRVLANEVITRNELMLEETRNTITVPASFMLRMLASLNHIRSGTHT</sequence>
<feature type="compositionally biased region" description="Low complexity" evidence="4">
    <location>
        <begin position="406"/>
        <end position="462"/>
    </location>
</feature>
<feature type="region of interest" description="Disordered" evidence="4">
    <location>
        <begin position="507"/>
        <end position="790"/>
    </location>
</feature>
<dbReference type="SMART" id="SM00320">
    <property type="entry name" value="WD40"/>
    <property type="match status" value="7"/>
</dbReference>
<dbReference type="Gene3D" id="2.130.10.10">
    <property type="entry name" value="YVTN repeat-like/Quinoprotein amine dehydrogenase"/>
    <property type="match status" value="2"/>
</dbReference>
<dbReference type="GO" id="GO:0080008">
    <property type="term" value="C:Cul4-RING E3 ubiquitin ligase complex"/>
    <property type="evidence" value="ECO:0007669"/>
    <property type="project" value="TreeGrafter"/>
</dbReference>
<keyword evidence="6" id="KW-1185">Reference proteome</keyword>
<dbReference type="InterPro" id="IPR045151">
    <property type="entry name" value="DCAF8"/>
</dbReference>
<name>A0A8C9ZFE7_SANLU</name>
<reference evidence="5" key="2">
    <citation type="submission" date="2025-09" db="UniProtKB">
        <authorList>
            <consortium name="Ensembl"/>
        </authorList>
    </citation>
    <scope>IDENTIFICATION</scope>
</reference>
<dbReference type="InterPro" id="IPR001680">
    <property type="entry name" value="WD40_rpt"/>
</dbReference>
<feature type="compositionally biased region" description="Low complexity" evidence="4">
    <location>
        <begin position="690"/>
        <end position="714"/>
    </location>
</feature>
<proteinExistence type="predicted"/>
<feature type="region of interest" description="Disordered" evidence="4">
    <location>
        <begin position="287"/>
        <end position="339"/>
    </location>
</feature>
<dbReference type="PROSITE" id="PS50082">
    <property type="entry name" value="WD_REPEATS_2"/>
    <property type="match status" value="1"/>
</dbReference>
<feature type="compositionally biased region" description="Low complexity" evidence="4">
    <location>
        <begin position="585"/>
        <end position="609"/>
    </location>
</feature>
<evidence type="ECO:0000256" key="1">
    <source>
        <dbReference type="ARBA" id="ARBA00022574"/>
    </source>
</evidence>
<keyword evidence="1 3" id="KW-0853">WD repeat</keyword>
<evidence type="ECO:0000256" key="3">
    <source>
        <dbReference type="PROSITE-ProRule" id="PRU00221"/>
    </source>
</evidence>
<reference evidence="5" key="1">
    <citation type="submission" date="2025-08" db="UniProtKB">
        <authorList>
            <consortium name="Ensembl"/>
        </authorList>
    </citation>
    <scope>IDENTIFICATION</scope>
</reference>
<feature type="compositionally biased region" description="Polar residues" evidence="4">
    <location>
        <begin position="358"/>
        <end position="367"/>
    </location>
</feature>
<dbReference type="PROSITE" id="PS50096">
    <property type="entry name" value="IQ"/>
    <property type="match status" value="1"/>
</dbReference>
<evidence type="ECO:0000256" key="2">
    <source>
        <dbReference type="ARBA" id="ARBA00022737"/>
    </source>
</evidence>
<dbReference type="GeneTree" id="ENSGT00950000182900"/>
<dbReference type="AlphaFoldDB" id="A0A8C9ZFE7"/>
<evidence type="ECO:0000256" key="4">
    <source>
        <dbReference type="SAM" id="MobiDB-lite"/>
    </source>
</evidence>
<dbReference type="InterPro" id="IPR036322">
    <property type="entry name" value="WD40_repeat_dom_sf"/>
</dbReference>
<feature type="compositionally biased region" description="Polar residues" evidence="4">
    <location>
        <begin position="380"/>
        <end position="396"/>
    </location>
</feature>
<feature type="compositionally biased region" description="Low complexity" evidence="4">
    <location>
        <begin position="517"/>
        <end position="546"/>
    </location>
</feature>
<dbReference type="GO" id="GO:0045944">
    <property type="term" value="P:positive regulation of transcription by RNA polymerase II"/>
    <property type="evidence" value="ECO:0007669"/>
    <property type="project" value="TreeGrafter"/>
</dbReference>
<evidence type="ECO:0000313" key="5">
    <source>
        <dbReference type="Ensembl" id="ENSSLUP00000035986.1"/>
    </source>
</evidence>
<feature type="compositionally biased region" description="Basic and acidic residues" evidence="4">
    <location>
        <begin position="287"/>
        <end position="302"/>
    </location>
</feature>
<feature type="repeat" description="WD" evidence="3">
    <location>
        <begin position="47"/>
        <end position="77"/>
    </location>
</feature>
<dbReference type="InterPro" id="IPR015943">
    <property type="entry name" value="WD40/YVTN_repeat-like_dom_sf"/>
</dbReference>
<feature type="compositionally biased region" description="Polar residues" evidence="4">
    <location>
        <begin position="616"/>
        <end position="627"/>
    </location>
</feature>
<feature type="compositionally biased region" description="Polar residues" evidence="4">
    <location>
        <begin position="554"/>
        <end position="570"/>
    </location>
</feature>
<organism evidence="5 6">
    <name type="scientific">Sander lucioperca</name>
    <name type="common">Pike-perch</name>
    <name type="synonym">Perca lucioperca</name>
    <dbReference type="NCBI Taxonomy" id="283035"/>
    <lineage>
        <taxon>Eukaryota</taxon>
        <taxon>Metazoa</taxon>
        <taxon>Chordata</taxon>
        <taxon>Craniata</taxon>
        <taxon>Vertebrata</taxon>
        <taxon>Euteleostomi</taxon>
        <taxon>Actinopterygii</taxon>
        <taxon>Neopterygii</taxon>
        <taxon>Teleostei</taxon>
        <taxon>Neoteleostei</taxon>
        <taxon>Acanthomorphata</taxon>
        <taxon>Eupercaria</taxon>
        <taxon>Perciformes</taxon>
        <taxon>Percoidei</taxon>
        <taxon>Percidae</taxon>
        <taxon>Luciopercinae</taxon>
        <taxon>Sander</taxon>
    </lineage>
</organism>
<feature type="compositionally biased region" description="Polar residues" evidence="4">
    <location>
        <begin position="663"/>
        <end position="686"/>
    </location>
</feature>
<dbReference type="Ensembl" id="ENSSLUT00000037099.1">
    <property type="protein sequence ID" value="ENSSLUP00000035986.1"/>
    <property type="gene ID" value="ENSSLUG00000015972.1"/>
</dbReference>
<accession>A0A8C9ZFE7</accession>
<dbReference type="SUPFAM" id="SSF50978">
    <property type="entry name" value="WD40 repeat-like"/>
    <property type="match status" value="1"/>
</dbReference>